<dbReference type="RefSeq" id="YP_010241705.1">
    <property type="nucleotide sequence ID" value="NC_059919.1"/>
</dbReference>
<dbReference type="GeneID" id="69240865"/>
<dbReference type="Gene3D" id="1.10.8.50">
    <property type="match status" value="1"/>
</dbReference>
<reference evidence="6" key="1">
    <citation type="submission" date="2020-12" db="EMBL/GenBank/DDBJ databases">
        <title>Complete mitochondrial genome of Rhizosolenia setigera (Coscinodiscophyceae, Bacillariophyta).</title>
        <authorList>
            <person name="Yao Y."/>
        </authorList>
    </citation>
    <scope>NUCLEOTIDE SEQUENCE</scope>
    <source>
        <strain evidence="6">CNS00456</strain>
    </source>
</reference>
<keyword evidence="5" id="KW-1133">Transmembrane helix</keyword>
<dbReference type="GO" id="GO:0003735">
    <property type="term" value="F:structural constituent of ribosome"/>
    <property type="evidence" value="ECO:0007669"/>
    <property type="project" value="InterPro"/>
</dbReference>
<dbReference type="PANTHER" id="PTHR10871">
    <property type="entry name" value="30S RIBOSOMAL PROTEIN S13/40S RIBOSOMAL PROTEIN S18"/>
    <property type="match status" value="1"/>
</dbReference>
<evidence type="ECO:0000256" key="4">
    <source>
        <dbReference type="RuleBase" id="RU003830"/>
    </source>
</evidence>
<dbReference type="InterPro" id="IPR010979">
    <property type="entry name" value="Ribosomal_uS13-like_H2TH"/>
</dbReference>
<dbReference type="InterPro" id="IPR027437">
    <property type="entry name" value="Rbsml_uS13_C"/>
</dbReference>
<keyword evidence="3 4" id="KW-0687">Ribonucleoprotein</keyword>
<keyword evidence="5" id="KW-0812">Transmembrane</keyword>
<evidence type="ECO:0000256" key="2">
    <source>
        <dbReference type="ARBA" id="ARBA00022980"/>
    </source>
</evidence>
<dbReference type="GO" id="GO:0003723">
    <property type="term" value="F:RNA binding"/>
    <property type="evidence" value="ECO:0007669"/>
    <property type="project" value="InterPro"/>
</dbReference>
<dbReference type="PROSITE" id="PS50159">
    <property type="entry name" value="RIBOSOMAL_S13_2"/>
    <property type="match status" value="1"/>
</dbReference>
<geneLocation type="mitochondrion" evidence="6"/>
<feature type="transmembrane region" description="Helical" evidence="5">
    <location>
        <begin position="14"/>
        <end position="34"/>
    </location>
</feature>
<protein>
    <submittedName>
        <fullName evidence="6">Ribosomal protein S13</fullName>
    </submittedName>
</protein>
<comment type="similarity">
    <text evidence="1 4">Belongs to the universal ribosomal protein uS13 family.</text>
</comment>
<dbReference type="AlphaFoldDB" id="A0A8A6KER2"/>
<evidence type="ECO:0000256" key="1">
    <source>
        <dbReference type="ARBA" id="ARBA00008080"/>
    </source>
</evidence>
<keyword evidence="5" id="KW-0472">Membrane</keyword>
<evidence type="ECO:0000256" key="3">
    <source>
        <dbReference type="ARBA" id="ARBA00023274"/>
    </source>
</evidence>
<dbReference type="InterPro" id="IPR001892">
    <property type="entry name" value="Ribosomal_uS13"/>
</dbReference>
<proteinExistence type="inferred from homology"/>
<dbReference type="Pfam" id="PF00416">
    <property type="entry name" value="Ribosomal_S13"/>
    <property type="match status" value="1"/>
</dbReference>
<name>A0A8A6KER2_9STRA</name>
<evidence type="ECO:0000256" key="5">
    <source>
        <dbReference type="SAM" id="Phobius"/>
    </source>
</evidence>
<keyword evidence="2 4" id="KW-0689">Ribosomal protein</keyword>
<dbReference type="PANTHER" id="PTHR10871:SF1">
    <property type="entry name" value="SMALL RIBOSOMAL SUBUNIT PROTEIN US13M"/>
    <property type="match status" value="1"/>
</dbReference>
<sequence>MIYFLETELKNNKLLIYSLINVYGLNFKLICFLFKKLGLLKNLKVNELTSGQSVNLINLISESNIKLNIDLHKYNVELFSKLIQIKSYRGLRKLYKLPVRGQRTRTNASTSKKLTFKTF</sequence>
<dbReference type="Gene3D" id="4.10.910.10">
    <property type="entry name" value="30s ribosomal protein s13, domain 2"/>
    <property type="match status" value="1"/>
</dbReference>
<organism evidence="6">
    <name type="scientific">Sundstroemia setigera</name>
    <dbReference type="NCBI Taxonomy" id="3005"/>
    <lineage>
        <taxon>Eukaryota</taxon>
        <taxon>Sar</taxon>
        <taxon>Stramenopiles</taxon>
        <taxon>Ochrophyta</taxon>
        <taxon>Bacillariophyta</taxon>
        <taxon>Coscinodiscophyceae</taxon>
        <taxon>Rhizosoleniophycidae</taxon>
        <taxon>Rhizosoleniales</taxon>
        <taxon>Rhizosoleniaceae</taxon>
        <taxon>Sundstroemia</taxon>
    </lineage>
</organism>
<dbReference type="EMBL" id="MW392567">
    <property type="protein sequence ID" value="QTI82393.1"/>
    <property type="molecule type" value="Genomic_DNA"/>
</dbReference>
<dbReference type="GO" id="GO:0005739">
    <property type="term" value="C:mitochondrion"/>
    <property type="evidence" value="ECO:0007669"/>
    <property type="project" value="TreeGrafter"/>
</dbReference>
<keyword evidence="6" id="KW-0496">Mitochondrion</keyword>
<accession>A0A8A6KER2</accession>
<gene>
    <name evidence="6" type="primary">rps13</name>
</gene>
<dbReference type="GO" id="GO:0006412">
    <property type="term" value="P:translation"/>
    <property type="evidence" value="ECO:0007669"/>
    <property type="project" value="InterPro"/>
</dbReference>
<dbReference type="SUPFAM" id="SSF46946">
    <property type="entry name" value="S13-like H2TH domain"/>
    <property type="match status" value="1"/>
</dbReference>
<dbReference type="PIRSF" id="PIRSF002134">
    <property type="entry name" value="Ribosomal_S13"/>
    <property type="match status" value="1"/>
</dbReference>
<evidence type="ECO:0000313" key="6">
    <source>
        <dbReference type="EMBL" id="QTI82393.1"/>
    </source>
</evidence>
<dbReference type="GO" id="GO:0015935">
    <property type="term" value="C:small ribosomal subunit"/>
    <property type="evidence" value="ECO:0007669"/>
    <property type="project" value="TreeGrafter"/>
</dbReference>